<name>A0A5J5F4D1_9PEZI</name>
<protein>
    <submittedName>
        <fullName evidence="1">Uncharacterized protein</fullName>
    </submittedName>
</protein>
<sequence length="798" mass="92931">MIGGNDLEAQRLKTAVLGIQDHQKRSQDEVIKEALSVPLYRPNRYPKASIYYPRCNEKSIPALDHLELLGMTRKTKYLDCAFYYGGVGDARHFYQQLHHIYTYHKEMTERDEIDKRLTKKLDSFLFTLVDMHPKMLARNVMMFRLLHDLRKEKEDVEFKEKEEMIDKEERGEMPHVGEYTFVQATIWYLFACDIMPPYIYLRLLALINKLLASGDNFGIPWLKMTNETQLGIRTALMEWLESHEILTKRFDVHYAQTELKWDKKLNMLQNCEKISFMYMDREWEQYSESLLTYPPPLLIREFEPELGKLISESMIKSPRRRKEAFTKYARDNWRVNFTLLQRTDWYNTRGNDWKTTVDVLKIVDDLLDNTSAFLDEEVFASTMFSLDAPIYISQVWGPFFRSCSDALSFPLVEVTVELVLDEAYHYLDVCRFGIGREPLGYNAIYLSNIPDFTGGFLPTVLHALPMVGRSGYVQSNILWNTQVFQEGLPRALMEYTGTISLETAESLLGFTRLETDQDRWLEYLLVKDGNPLWKALERPHHWILSTPKDLPKMKQFTTWLMYMFLKLALPPPRNAGPGGCAVEQPLTLNTFVRLCLSLVTIRGIPMNWVSDAVDEILTGKITTFARPPLAVPMALDAAHPFSGKTKRPMTFYVEPLLPDLRALLVRYLPALGFRLETPLPMMSSVSKYAIRFLVKEARYSMAKMLMLVFMETRGHLPVEEVWGTMVNGGELDNIYIFSTFEYDIIGDPNRNPLLVRATIHMEKRLMCRMEKCDWIVHLVETDEYTSVSEANISRRELL</sequence>
<organism evidence="1 2">
    <name type="scientific">Sphaerosporella brunnea</name>
    <dbReference type="NCBI Taxonomy" id="1250544"/>
    <lineage>
        <taxon>Eukaryota</taxon>
        <taxon>Fungi</taxon>
        <taxon>Dikarya</taxon>
        <taxon>Ascomycota</taxon>
        <taxon>Pezizomycotina</taxon>
        <taxon>Pezizomycetes</taxon>
        <taxon>Pezizales</taxon>
        <taxon>Pyronemataceae</taxon>
        <taxon>Sphaerosporella</taxon>
    </lineage>
</organism>
<reference evidence="1 2" key="1">
    <citation type="submission" date="2019-09" db="EMBL/GenBank/DDBJ databases">
        <title>Draft genome of the ectomycorrhizal ascomycete Sphaerosporella brunnea.</title>
        <authorList>
            <consortium name="DOE Joint Genome Institute"/>
            <person name="Benucci G.M."/>
            <person name="Marozzi G."/>
            <person name="Antonielli L."/>
            <person name="Sanchez S."/>
            <person name="Marco P."/>
            <person name="Wang X."/>
            <person name="Falini L.B."/>
            <person name="Barry K."/>
            <person name="Haridas S."/>
            <person name="Lipzen A."/>
            <person name="Labutti K."/>
            <person name="Grigoriev I.V."/>
            <person name="Murat C."/>
            <person name="Martin F."/>
            <person name="Albertini E."/>
            <person name="Donnini D."/>
            <person name="Bonito G."/>
        </authorList>
    </citation>
    <scope>NUCLEOTIDE SEQUENCE [LARGE SCALE GENOMIC DNA]</scope>
    <source>
        <strain evidence="1 2">Sb_GMNB300</strain>
    </source>
</reference>
<evidence type="ECO:0000313" key="1">
    <source>
        <dbReference type="EMBL" id="KAA8911032.1"/>
    </source>
</evidence>
<keyword evidence="2" id="KW-1185">Reference proteome</keyword>
<proteinExistence type="predicted"/>
<comment type="caution">
    <text evidence="1">The sequence shown here is derived from an EMBL/GenBank/DDBJ whole genome shotgun (WGS) entry which is preliminary data.</text>
</comment>
<dbReference type="InParanoid" id="A0A5J5F4D1"/>
<evidence type="ECO:0000313" key="2">
    <source>
        <dbReference type="Proteomes" id="UP000326924"/>
    </source>
</evidence>
<accession>A0A5J5F4D1</accession>
<gene>
    <name evidence="1" type="ORF">FN846DRAFT_1019840</name>
</gene>
<dbReference type="AlphaFoldDB" id="A0A5J5F4D1"/>
<dbReference type="EMBL" id="VXIS01000040">
    <property type="protein sequence ID" value="KAA8911032.1"/>
    <property type="molecule type" value="Genomic_DNA"/>
</dbReference>
<dbReference type="Proteomes" id="UP000326924">
    <property type="component" value="Unassembled WGS sequence"/>
</dbReference>
<dbReference type="OrthoDB" id="2423701at2759"/>